<dbReference type="RefSeq" id="WP_074257118.1">
    <property type="nucleotide sequence ID" value="NZ_FSRL01000001.1"/>
</dbReference>
<dbReference type="InterPro" id="IPR002327">
    <property type="entry name" value="Cyt_c_1A/1B"/>
</dbReference>
<dbReference type="AlphaFoldDB" id="A0A1N6H9A3"/>
<feature type="domain" description="Cytochrome c" evidence="12">
    <location>
        <begin position="78"/>
        <end position="175"/>
    </location>
</feature>
<dbReference type="GO" id="GO:0005886">
    <property type="term" value="C:plasma membrane"/>
    <property type="evidence" value="ECO:0007669"/>
    <property type="project" value="UniProtKB-SubCell"/>
</dbReference>
<evidence type="ECO:0000259" key="12">
    <source>
        <dbReference type="PROSITE" id="PS51007"/>
    </source>
</evidence>
<evidence type="ECO:0000256" key="2">
    <source>
        <dbReference type="ARBA" id="ARBA00022448"/>
    </source>
</evidence>
<dbReference type="GO" id="GO:0046872">
    <property type="term" value="F:metal ion binding"/>
    <property type="evidence" value="ECO:0007669"/>
    <property type="project" value="UniProtKB-KW"/>
</dbReference>
<dbReference type="Gene3D" id="1.10.760.10">
    <property type="entry name" value="Cytochrome c-like domain"/>
    <property type="match status" value="1"/>
</dbReference>
<evidence type="ECO:0000256" key="7">
    <source>
        <dbReference type="ARBA" id="ARBA00022982"/>
    </source>
</evidence>
<proteinExistence type="predicted"/>
<comment type="subcellular location">
    <subcellularLocation>
        <location evidence="1">Cell membrane</location>
        <topology evidence="1">Single-pass membrane protein</topology>
    </subcellularLocation>
</comment>
<dbReference type="Pfam" id="PF00034">
    <property type="entry name" value="Cytochrom_C"/>
    <property type="match status" value="1"/>
</dbReference>
<dbReference type="PROSITE" id="PS51007">
    <property type="entry name" value="CYTC"/>
    <property type="match status" value="1"/>
</dbReference>
<dbReference type="InterPro" id="IPR036909">
    <property type="entry name" value="Cyt_c-like_dom_sf"/>
</dbReference>
<dbReference type="STRING" id="1217970.SAMN05444002_3189"/>
<keyword evidence="2" id="KW-0813">Transport</keyword>
<accession>A0A1N6H9A3</accession>
<evidence type="ECO:0000313" key="13">
    <source>
        <dbReference type="EMBL" id="SIO16374.1"/>
    </source>
</evidence>
<keyword evidence="6 11" id="KW-0479">Metal-binding</keyword>
<evidence type="ECO:0000313" key="14">
    <source>
        <dbReference type="Proteomes" id="UP000184932"/>
    </source>
</evidence>
<evidence type="ECO:0000256" key="4">
    <source>
        <dbReference type="ARBA" id="ARBA00022617"/>
    </source>
</evidence>
<dbReference type="InterPro" id="IPR009056">
    <property type="entry name" value="Cyt_c-like_dom"/>
</dbReference>
<keyword evidence="9 11" id="KW-0408">Iron</keyword>
<evidence type="ECO:0000256" key="1">
    <source>
        <dbReference type="ARBA" id="ARBA00004162"/>
    </source>
</evidence>
<keyword evidence="5" id="KW-0812">Transmembrane</keyword>
<dbReference type="GO" id="GO:0020037">
    <property type="term" value="F:heme binding"/>
    <property type="evidence" value="ECO:0007669"/>
    <property type="project" value="InterPro"/>
</dbReference>
<keyword evidence="10" id="KW-0472">Membrane</keyword>
<evidence type="ECO:0000256" key="8">
    <source>
        <dbReference type="ARBA" id="ARBA00022989"/>
    </source>
</evidence>
<name>A0A1N6H9A3_9RHOB</name>
<evidence type="ECO:0000256" key="11">
    <source>
        <dbReference type="PROSITE-ProRule" id="PRU00433"/>
    </source>
</evidence>
<dbReference type="SUPFAM" id="SSF46626">
    <property type="entry name" value="Cytochrome c"/>
    <property type="match status" value="1"/>
</dbReference>
<organism evidence="13 14">
    <name type="scientific">Vannielia litorea</name>
    <dbReference type="NCBI Taxonomy" id="1217970"/>
    <lineage>
        <taxon>Bacteria</taxon>
        <taxon>Pseudomonadati</taxon>
        <taxon>Pseudomonadota</taxon>
        <taxon>Alphaproteobacteria</taxon>
        <taxon>Rhodobacterales</taxon>
        <taxon>Paracoccaceae</taxon>
        <taxon>Vannielia</taxon>
    </lineage>
</organism>
<gene>
    <name evidence="13" type="ORF">SAMN05444002_3189</name>
</gene>
<evidence type="ECO:0000256" key="6">
    <source>
        <dbReference type="ARBA" id="ARBA00022723"/>
    </source>
</evidence>
<keyword evidence="4 11" id="KW-0349">Heme</keyword>
<reference evidence="14" key="1">
    <citation type="submission" date="2016-11" db="EMBL/GenBank/DDBJ databases">
        <authorList>
            <person name="Varghese N."/>
            <person name="Submissions S."/>
        </authorList>
    </citation>
    <scope>NUCLEOTIDE SEQUENCE [LARGE SCALE GENOMIC DNA]</scope>
    <source>
        <strain evidence="14">DSM 29440</strain>
    </source>
</reference>
<dbReference type="PRINTS" id="PR00604">
    <property type="entry name" value="CYTCHRMECIAB"/>
</dbReference>
<keyword evidence="3" id="KW-1003">Cell membrane</keyword>
<sequence>MFDTMTMVKAFGWLCGALLIYLLINWAGESLYAMDAGNHGEEGEEHVQGYAIEVASAEGGEAAEEESGPSFEEVFASADAAAGEKVFGKCKACHKLDGTDGTGPHLDGVVNRDIGGVGGFSYSSAMAEHGGTWTPEELSAFLANPKGYISGTKMSFAGLKKIEDRANVIAYLQAQ</sequence>
<dbReference type="Proteomes" id="UP000184932">
    <property type="component" value="Unassembled WGS sequence"/>
</dbReference>
<protein>
    <submittedName>
        <fullName evidence="13">Cytochrome c</fullName>
    </submittedName>
</protein>
<evidence type="ECO:0000256" key="10">
    <source>
        <dbReference type="ARBA" id="ARBA00023136"/>
    </source>
</evidence>
<dbReference type="GO" id="GO:0009055">
    <property type="term" value="F:electron transfer activity"/>
    <property type="evidence" value="ECO:0007669"/>
    <property type="project" value="InterPro"/>
</dbReference>
<evidence type="ECO:0000256" key="3">
    <source>
        <dbReference type="ARBA" id="ARBA00022475"/>
    </source>
</evidence>
<dbReference type="EMBL" id="FSRL01000001">
    <property type="protein sequence ID" value="SIO16374.1"/>
    <property type="molecule type" value="Genomic_DNA"/>
</dbReference>
<evidence type="ECO:0000256" key="5">
    <source>
        <dbReference type="ARBA" id="ARBA00022692"/>
    </source>
</evidence>
<dbReference type="PANTHER" id="PTHR11961">
    <property type="entry name" value="CYTOCHROME C"/>
    <property type="match status" value="1"/>
</dbReference>
<keyword evidence="14" id="KW-1185">Reference proteome</keyword>
<dbReference type="OrthoDB" id="9805828at2"/>
<dbReference type="FunFam" id="1.10.760.10:FF:000026">
    <property type="entry name" value="Cytochrome C, membrane-bound"/>
    <property type="match status" value="1"/>
</dbReference>
<keyword evidence="7" id="KW-0249">Electron transport</keyword>
<evidence type="ECO:0000256" key="9">
    <source>
        <dbReference type="ARBA" id="ARBA00023004"/>
    </source>
</evidence>
<keyword evidence="8" id="KW-1133">Transmembrane helix</keyword>